<feature type="signal peptide" evidence="1">
    <location>
        <begin position="1"/>
        <end position="17"/>
    </location>
</feature>
<proteinExistence type="predicted"/>
<dbReference type="EMBL" id="JN885081">
    <property type="protein sequence ID" value="AFC61044.1"/>
    <property type="molecule type" value="Genomic_DNA"/>
</dbReference>
<protein>
    <submittedName>
        <fullName evidence="2">K88 minor fimbrial subunit faeJ</fullName>
    </submittedName>
</protein>
<reference evidence="2" key="1">
    <citation type="journal article" date="2012" name="Infect. Genet. Evol.">
        <title>Inheritance of the Salmonella virulence plasmids: Mostly vertical and rarely horizontal.</title>
        <authorList>
            <person name="Feng Y."/>
            <person name="Liu J."/>
            <person name="Li Y.G."/>
            <person name="Cao F.L."/>
            <person name="Johnston R.N."/>
            <person name="Zhou J."/>
            <person name="Liu G.R."/>
            <person name="Liu S.L."/>
        </authorList>
    </citation>
    <scope>NUCLEOTIDE SEQUENCE</scope>
    <source>
        <strain evidence="2">RKS5078</strain>
        <plasmid evidence="2">pSPUV</plasmid>
    </source>
</reference>
<evidence type="ECO:0000313" key="2">
    <source>
        <dbReference type="EMBL" id="AFC61044.1"/>
    </source>
</evidence>
<organism evidence="2">
    <name type="scientific">Salmonella pullorum</name>
    <dbReference type="NCBI Taxonomy" id="605"/>
    <lineage>
        <taxon>Bacteria</taxon>
        <taxon>Pseudomonadati</taxon>
        <taxon>Pseudomonadota</taxon>
        <taxon>Gammaproteobacteria</taxon>
        <taxon>Enterobacterales</taxon>
        <taxon>Enterobacteriaceae</taxon>
        <taxon>Salmonella</taxon>
    </lineage>
</organism>
<evidence type="ECO:0000256" key="1">
    <source>
        <dbReference type="SAM" id="SignalP"/>
    </source>
</evidence>
<dbReference type="AlphaFoldDB" id="H9ACA2"/>
<sequence>MKNYYLLLMLASASVSSQPLTVVQAHWQEGMAVGVTELSGTLYIRDTAWKWQPVPLEMSRQEGMVSESRPGRRYYILKGYTTTLTSARPGLQPSVSLLHAGHGVVRLEARGKLAKGQVRYGEITFTASHVLAWQDSTTAEKGWSVVSGNVTPDAAQEIKRLLWQVRDYRWNPSYSGLKTRPDAFTVMPGSFLPDNGTKNQIAGAWLTSLEGIRVRFPGAGEPDAGGELFLSRDRNENICTCTGHGLSAGSCGTGSHAGRADKPGVKLAGADKWKMPCPAGNAYC</sequence>
<feature type="chain" id="PRO_5003618121" evidence="1">
    <location>
        <begin position="18"/>
        <end position="284"/>
    </location>
</feature>
<geneLocation type="plasmid" evidence="2">
    <name>pSPUV</name>
</geneLocation>
<name>H9ACA2_SALPU</name>
<accession>H9ACA2</accession>
<keyword evidence="1" id="KW-0732">Signal</keyword>
<keyword evidence="2" id="KW-0614">Plasmid</keyword>
<gene>
    <name evidence="2" type="primary">faeJ</name>
    <name evidence="2" type="ORF">pSPUV_027</name>
</gene>
<dbReference type="RefSeq" id="WP_001746753.1">
    <property type="nucleotide sequence ID" value="NC_019112.1"/>
</dbReference>